<evidence type="ECO:0000313" key="1">
    <source>
        <dbReference type="EMBL" id="UQS82794.1"/>
    </source>
</evidence>
<accession>A0ABY4PB66</accession>
<keyword evidence="2" id="KW-1185">Reference proteome</keyword>
<dbReference type="RefSeq" id="WP_249515072.1">
    <property type="nucleotide sequence ID" value="NZ_CP093366.1"/>
</dbReference>
<reference evidence="1" key="1">
    <citation type="journal article" date="2022" name="Int. J. Syst. Evol. Microbiol.">
        <title>Apilactobacillus apisilvae sp. nov., Nicolia spurrieriana gen. nov. sp. nov., Bombilactobacillus folatiphilus sp. nov. and Bombilactobacillus thymidiniphilus sp. nov., four new lactic acid bacterial isolates from stingless bees Tetragonula carbonaria and Austroplebeia australis.</title>
        <authorList>
            <person name="Oliphant S.A."/>
            <person name="Watson-Haigh N.S."/>
            <person name="Sumby K.M."/>
            <person name="Gardner J."/>
            <person name="Groom S."/>
            <person name="Jiranek V."/>
        </authorList>
    </citation>
    <scope>NUCLEOTIDE SEQUENCE</scope>
    <source>
        <strain evidence="1">SG4_D2</strain>
    </source>
</reference>
<evidence type="ECO:0000313" key="2">
    <source>
        <dbReference type="Proteomes" id="UP000831495"/>
    </source>
</evidence>
<dbReference type="InterPro" id="IPR011013">
    <property type="entry name" value="Gal_mutarotase_sf_dom"/>
</dbReference>
<protein>
    <submittedName>
        <fullName evidence="1">Aldose 1-epimerase family protein</fullName>
    </submittedName>
</protein>
<dbReference type="EMBL" id="CP093366">
    <property type="protein sequence ID" value="UQS82794.1"/>
    <property type="molecule type" value="Genomic_DNA"/>
</dbReference>
<sequence>MTVITLKNADLTVQIDSLGAQILSILDQTATERIWTADPKIWGRHAPILFPIVGRLKDNQYQYKNRVYQMNQHGFARDLEFQVLSHNARAVTFELKVAPHSIDNYPFSFSLQIAFVLKNNGLQVNYSVQNLDQQAMYFSVGGHPGFMFAYQQSGAQLVIKHPENLRQFALNTANLVDLTTRQQPQAKIYFHGTSFEKDAWIFENRGLNSYELWQNNCKKVSLTSNAPYFGVWSPYPQTADFVCLEPWWGIADVASTSGQLVDKFGINILQPQQVFNAQWSVEFD</sequence>
<proteinExistence type="predicted"/>
<dbReference type="Proteomes" id="UP000831495">
    <property type="component" value="Chromosome"/>
</dbReference>
<name>A0ABY4PB66_9LACO</name>
<dbReference type="CDD" id="cd09024">
    <property type="entry name" value="Aldose_epim_lacX"/>
    <property type="match status" value="1"/>
</dbReference>
<dbReference type="Pfam" id="PF01263">
    <property type="entry name" value="Aldose_epim"/>
    <property type="match status" value="1"/>
</dbReference>
<dbReference type="PANTHER" id="PTHR11122:SF13">
    <property type="entry name" value="GLUCOSE-6-PHOSPHATE 1-EPIMERASE"/>
    <property type="match status" value="1"/>
</dbReference>
<dbReference type="InterPro" id="IPR037481">
    <property type="entry name" value="LacX"/>
</dbReference>
<dbReference type="InterPro" id="IPR014718">
    <property type="entry name" value="GH-type_carb-bd"/>
</dbReference>
<dbReference type="Gene3D" id="2.70.98.10">
    <property type="match status" value="1"/>
</dbReference>
<dbReference type="PANTHER" id="PTHR11122">
    <property type="entry name" value="APOSPORY-ASSOCIATED PROTEIN C-RELATED"/>
    <property type="match status" value="1"/>
</dbReference>
<dbReference type="SUPFAM" id="SSF74650">
    <property type="entry name" value="Galactose mutarotase-like"/>
    <property type="match status" value="1"/>
</dbReference>
<dbReference type="InterPro" id="IPR008183">
    <property type="entry name" value="Aldose_1/G6P_1-epimerase"/>
</dbReference>
<organism evidence="1 2">
    <name type="scientific">Bombilactobacillus folatiphilus</name>
    <dbReference type="NCBI Taxonomy" id="2923362"/>
    <lineage>
        <taxon>Bacteria</taxon>
        <taxon>Bacillati</taxon>
        <taxon>Bacillota</taxon>
        <taxon>Bacilli</taxon>
        <taxon>Lactobacillales</taxon>
        <taxon>Lactobacillaceae</taxon>
        <taxon>Bombilactobacillus</taxon>
    </lineage>
</organism>
<gene>
    <name evidence="1" type="ORF">MOO45_03900</name>
</gene>